<dbReference type="Gene3D" id="3.40.250.10">
    <property type="entry name" value="Rhodanese-like domain"/>
    <property type="match status" value="1"/>
</dbReference>
<accession>A0A177NR93</accession>
<dbReference type="Proteomes" id="UP000078476">
    <property type="component" value="Unassembled WGS sequence"/>
</dbReference>
<dbReference type="RefSeq" id="WP_066978048.1">
    <property type="nucleotide sequence ID" value="NZ_LUUI01000047.1"/>
</dbReference>
<dbReference type="CDD" id="cd00158">
    <property type="entry name" value="RHOD"/>
    <property type="match status" value="1"/>
</dbReference>
<dbReference type="InterPro" id="IPR001763">
    <property type="entry name" value="Rhodanese-like_dom"/>
</dbReference>
<dbReference type="PANTHER" id="PTHR44086:SF13">
    <property type="entry name" value="THIOSULFATE SULFURTRANSFERASE PSPE"/>
    <property type="match status" value="1"/>
</dbReference>
<dbReference type="GO" id="GO:0004792">
    <property type="term" value="F:thiosulfate-cyanide sulfurtransferase activity"/>
    <property type="evidence" value="ECO:0007669"/>
    <property type="project" value="TreeGrafter"/>
</dbReference>
<feature type="domain" description="Rhodanese" evidence="1">
    <location>
        <begin position="30"/>
        <end position="127"/>
    </location>
</feature>
<sequence length="131" mass="14488">MSEEKTLMDFVKQAKSQIHEIEVLNVKPLLDEGYQVLDVREPAEFMSGTIQGALNIPRGILEGAADRQYAGRREELMDRDKKWLLLCASSGRSAMAAAVMQQMGFKNIKNINGGIAAWKAAELAVKIPPQT</sequence>
<comment type="caution">
    <text evidence="2">The sequence shown here is derived from an EMBL/GenBank/DDBJ whole genome shotgun (WGS) entry which is preliminary data.</text>
</comment>
<dbReference type="EMBL" id="LUUI01000047">
    <property type="protein sequence ID" value="OAI20392.1"/>
    <property type="molecule type" value="Genomic_DNA"/>
</dbReference>
<keyword evidence="2" id="KW-0808">Transferase</keyword>
<dbReference type="PROSITE" id="PS50206">
    <property type="entry name" value="RHODANESE_3"/>
    <property type="match status" value="1"/>
</dbReference>
<gene>
    <name evidence="2" type="ORF">A1359_21025</name>
</gene>
<protein>
    <submittedName>
        <fullName evidence="2">Sulfurtransferase</fullName>
    </submittedName>
</protein>
<dbReference type="SMART" id="SM00450">
    <property type="entry name" value="RHOD"/>
    <property type="match status" value="1"/>
</dbReference>
<evidence type="ECO:0000313" key="2">
    <source>
        <dbReference type="EMBL" id="OAI20392.1"/>
    </source>
</evidence>
<evidence type="ECO:0000259" key="1">
    <source>
        <dbReference type="PROSITE" id="PS50206"/>
    </source>
</evidence>
<dbReference type="Pfam" id="PF00581">
    <property type="entry name" value="Rhodanese"/>
    <property type="match status" value="1"/>
</dbReference>
<evidence type="ECO:0000313" key="3">
    <source>
        <dbReference type="Proteomes" id="UP000078476"/>
    </source>
</evidence>
<dbReference type="InterPro" id="IPR036873">
    <property type="entry name" value="Rhodanese-like_dom_sf"/>
</dbReference>
<proteinExistence type="predicted"/>
<dbReference type="SUPFAM" id="SSF52821">
    <property type="entry name" value="Rhodanese/Cell cycle control phosphatase"/>
    <property type="match status" value="1"/>
</dbReference>
<reference evidence="2 3" key="1">
    <citation type="submission" date="2016-03" db="EMBL/GenBank/DDBJ databases">
        <authorList>
            <person name="Ploux O."/>
        </authorList>
    </citation>
    <scope>NUCLEOTIDE SEQUENCE [LARGE SCALE GENOMIC DNA]</scope>
    <source>
        <strain evidence="2 3">R-45370</strain>
    </source>
</reference>
<name>A0A177NR93_9GAMM</name>
<dbReference type="OrthoDB" id="9791096at2"/>
<dbReference type="AlphaFoldDB" id="A0A177NR93"/>
<dbReference type="STRING" id="980561.A1359_21025"/>
<dbReference type="PANTHER" id="PTHR44086">
    <property type="entry name" value="THIOSULFATE SULFURTRANSFERASE RDL2, MITOCHONDRIAL-RELATED"/>
    <property type="match status" value="1"/>
</dbReference>
<keyword evidence="3" id="KW-1185">Reference proteome</keyword>
<organism evidence="2 3">
    <name type="scientific">Methylomonas lenta</name>
    <dbReference type="NCBI Taxonomy" id="980561"/>
    <lineage>
        <taxon>Bacteria</taxon>
        <taxon>Pseudomonadati</taxon>
        <taxon>Pseudomonadota</taxon>
        <taxon>Gammaproteobacteria</taxon>
        <taxon>Methylococcales</taxon>
        <taxon>Methylococcaceae</taxon>
        <taxon>Methylomonas</taxon>
    </lineage>
</organism>